<dbReference type="InterPro" id="IPR032305">
    <property type="entry name" value="GTP-bd_M"/>
</dbReference>
<feature type="binding site" evidence="6">
    <location>
        <begin position="246"/>
        <end position="249"/>
    </location>
    <ligand>
        <name>GTP</name>
        <dbReference type="ChEBI" id="CHEBI:37565"/>
    </ligand>
</feature>
<evidence type="ECO:0000256" key="8">
    <source>
        <dbReference type="SAM" id="Coils"/>
    </source>
</evidence>
<proteinExistence type="inferred from homology"/>
<comment type="subunit">
    <text evidence="5">Monomer. Associates with the 50S ribosomal subunit.</text>
</comment>
<comment type="cofactor">
    <cofactor evidence="7">
        <name>Mg(2+)</name>
        <dbReference type="ChEBI" id="CHEBI:18420"/>
    </cofactor>
</comment>
<dbReference type="InterPro" id="IPR042108">
    <property type="entry name" value="GTPase_HflX_N_sf"/>
</dbReference>
<dbReference type="Proteomes" id="UP000243626">
    <property type="component" value="Chromosome"/>
</dbReference>
<dbReference type="PANTHER" id="PTHR10229">
    <property type="entry name" value="GTP-BINDING PROTEIN HFLX"/>
    <property type="match status" value="1"/>
</dbReference>
<feature type="binding site" evidence="6">
    <location>
        <begin position="224"/>
        <end position="228"/>
    </location>
    <ligand>
        <name>GTP</name>
        <dbReference type="ChEBI" id="CHEBI:37565"/>
    </ligand>
</feature>
<reference evidence="11" key="1">
    <citation type="submission" date="2017-09" db="EMBL/GenBank/DDBJ databases">
        <title>Bacterial strain isolated from the female urinary microbiota.</title>
        <authorList>
            <person name="Thomas-White K."/>
            <person name="Kumar N."/>
            <person name="Forster S."/>
            <person name="Putonti C."/>
            <person name="Lawley T."/>
            <person name="Wolfe A.J."/>
        </authorList>
    </citation>
    <scope>NUCLEOTIDE SEQUENCE [LARGE SCALE GENOMIC DNA]</scope>
    <source>
        <strain evidence="11">UMB0959</strain>
    </source>
</reference>
<dbReference type="GO" id="GO:0046872">
    <property type="term" value="F:metal ion binding"/>
    <property type="evidence" value="ECO:0007669"/>
    <property type="project" value="UniProtKB-KW"/>
</dbReference>
<name>A0AAF1BRU0_9STAP</name>
<dbReference type="Pfam" id="PF13167">
    <property type="entry name" value="GTP-bdg_N"/>
    <property type="match status" value="1"/>
</dbReference>
<keyword evidence="8" id="KW-0175">Coiled coil</keyword>
<feature type="binding site" evidence="7">
    <location>
        <position position="206"/>
    </location>
    <ligand>
        <name>Mg(2+)</name>
        <dbReference type="ChEBI" id="CHEBI:18420"/>
    </ligand>
</feature>
<keyword evidence="11" id="KW-1185">Reference proteome</keyword>
<dbReference type="GO" id="GO:0005737">
    <property type="term" value="C:cytoplasm"/>
    <property type="evidence" value="ECO:0007669"/>
    <property type="project" value="UniProtKB-SubCell"/>
</dbReference>
<comment type="function">
    <text evidence="5">GTPase that associates with the 50S ribosomal subunit and may have a role during protein synthesis or ribosome biogenesis.</text>
</comment>
<dbReference type="Gene3D" id="3.40.50.11060">
    <property type="entry name" value="GTPase HflX, N-terminal domain"/>
    <property type="match status" value="1"/>
</dbReference>
<dbReference type="InterPro" id="IPR025121">
    <property type="entry name" value="GTPase_HflX_N"/>
</dbReference>
<accession>A0AAF1BRU0</accession>
<dbReference type="Gene3D" id="6.10.250.2860">
    <property type="match status" value="1"/>
</dbReference>
<evidence type="ECO:0000256" key="4">
    <source>
        <dbReference type="ARBA" id="ARBA00023134"/>
    </source>
</evidence>
<dbReference type="Gene3D" id="3.40.50.300">
    <property type="entry name" value="P-loop containing nucleotide triphosphate hydrolases"/>
    <property type="match status" value="1"/>
</dbReference>
<dbReference type="GO" id="GO:0003924">
    <property type="term" value="F:GTPase activity"/>
    <property type="evidence" value="ECO:0007669"/>
    <property type="project" value="UniProtKB-UniRule"/>
</dbReference>
<dbReference type="Pfam" id="PF01926">
    <property type="entry name" value="MMR_HSR1"/>
    <property type="match status" value="1"/>
</dbReference>
<dbReference type="SUPFAM" id="SSF52540">
    <property type="entry name" value="P-loop containing nucleoside triphosphate hydrolases"/>
    <property type="match status" value="1"/>
</dbReference>
<dbReference type="AlphaFoldDB" id="A0AAF1BRU0"/>
<feature type="domain" description="Hflx-type G" evidence="9">
    <location>
        <begin position="193"/>
        <end position="316"/>
    </location>
</feature>
<dbReference type="PROSITE" id="PS51705">
    <property type="entry name" value="G_HFLX"/>
    <property type="match status" value="1"/>
</dbReference>
<evidence type="ECO:0000256" key="6">
    <source>
        <dbReference type="PIRSR" id="PIRSR006809-1"/>
    </source>
</evidence>
<dbReference type="NCBIfam" id="TIGR03156">
    <property type="entry name" value="GTP_HflX"/>
    <property type="match status" value="1"/>
</dbReference>
<dbReference type="Pfam" id="PF16360">
    <property type="entry name" value="GTP-bdg_M"/>
    <property type="match status" value="1"/>
</dbReference>
<organism evidence="10 11">
    <name type="scientific">Nosocomiicoccus massiliensis</name>
    <dbReference type="NCBI Taxonomy" id="1232430"/>
    <lineage>
        <taxon>Bacteria</taxon>
        <taxon>Bacillati</taxon>
        <taxon>Bacillota</taxon>
        <taxon>Bacilli</taxon>
        <taxon>Bacillales</taxon>
        <taxon>Staphylococcaceae</taxon>
        <taxon>Nosocomiicoccus</taxon>
    </lineage>
</organism>
<dbReference type="InterPro" id="IPR027417">
    <property type="entry name" value="P-loop_NTPase"/>
</dbReference>
<dbReference type="RefSeq" id="WP_102167566.1">
    <property type="nucleotide sequence ID" value="NZ_CP136964.1"/>
</dbReference>
<comment type="subcellular location">
    <subcellularLocation>
        <location evidence="5">Cytoplasm</location>
    </subcellularLocation>
    <text evidence="5">May associate with membranes.</text>
</comment>
<keyword evidence="3 7" id="KW-0460">Magnesium</keyword>
<dbReference type="GO" id="GO:0005525">
    <property type="term" value="F:GTP binding"/>
    <property type="evidence" value="ECO:0007669"/>
    <property type="project" value="UniProtKB-UniRule"/>
</dbReference>
<dbReference type="GO" id="GO:0043022">
    <property type="term" value="F:ribosome binding"/>
    <property type="evidence" value="ECO:0007669"/>
    <property type="project" value="TreeGrafter"/>
</dbReference>
<feature type="binding site" evidence="6">
    <location>
        <begin position="312"/>
        <end position="315"/>
    </location>
    <ligand>
        <name>GTP</name>
        <dbReference type="ChEBI" id="CHEBI:37565"/>
    </ligand>
</feature>
<keyword evidence="4 5" id="KW-0342">GTP-binding</keyword>
<evidence type="ECO:0000256" key="7">
    <source>
        <dbReference type="PIRSR" id="PIRSR006809-2"/>
    </source>
</evidence>
<dbReference type="InterPro" id="IPR016496">
    <property type="entry name" value="GTPase_HflX"/>
</dbReference>
<evidence type="ECO:0000256" key="3">
    <source>
        <dbReference type="ARBA" id="ARBA00022842"/>
    </source>
</evidence>
<dbReference type="PRINTS" id="PR00326">
    <property type="entry name" value="GTP1OBG"/>
</dbReference>
<evidence type="ECO:0000256" key="2">
    <source>
        <dbReference type="ARBA" id="ARBA00022741"/>
    </source>
</evidence>
<dbReference type="PIRSF" id="PIRSF006809">
    <property type="entry name" value="GTP-binding_hflX_prd"/>
    <property type="match status" value="1"/>
</dbReference>
<keyword evidence="5" id="KW-0963">Cytoplasm</keyword>
<evidence type="ECO:0000259" key="9">
    <source>
        <dbReference type="PROSITE" id="PS51705"/>
    </source>
</evidence>
<dbReference type="InterPro" id="IPR030394">
    <property type="entry name" value="G_HFLX_dom"/>
</dbReference>
<dbReference type="InterPro" id="IPR006073">
    <property type="entry name" value="GTP-bd"/>
</dbReference>
<evidence type="ECO:0000256" key="1">
    <source>
        <dbReference type="ARBA" id="ARBA00022723"/>
    </source>
</evidence>
<evidence type="ECO:0000313" key="10">
    <source>
        <dbReference type="EMBL" id="WOS96338.1"/>
    </source>
</evidence>
<gene>
    <name evidence="5 10" type="primary">hflX</name>
    <name evidence="10" type="ORF">CJ229_000925</name>
</gene>
<dbReference type="EMBL" id="CP136964">
    <property type="protein sequence ID" value="WOS96338.1"/>
    <property type="molecule type" value="Genomic_DNA"/>
</dbReference>
<dbReference type="PANTHER" id="PTHR10229:SF0">
    <property type="entry name" value="GTP-BINDING PROTEIN 6-RELATED"/>
    <property type="match status" value="1"/>
</dbReference>
<keyword evidence="1 7" id="KW-0479">Metal-binding</keyword>
<dbReference type="CDD" id="cd01878">
    <property type="entry name" value="HflX"/>
    <property type="match status" value="1"/>
</dbReference>
<feature type="binding site" evidence="7">
    <location>
        <position position="226"/>
    </location>
    <ligand>
        <name>Mg(2+)</name>
        <dbReference type="ChEBI" id="CHEBI:18420"/>
    </ligand>
</feature>
<protein>
    <recommendedName>
        <fullName evidence="5">GTPase HflX</fullName>
    </recommendedName>
    <alternativeName>
        <fullName evidence="5">GTP-binding protein HflX</fullName>
    </alternativeName>
</protein>
<dbReference type="KEGG" id="nmy:CJ229_000925"/>
<keyword evidence="2 5" id="KW-0547">Nucleotide-binding</keyword>
<sequence>MEQQFSGIIIAVNTKDTEDIESEVSELKVLAESIGIDILNTHIQNRQEVDTRYYVGSGFLEEVKAMYDTLDYVIVNDEIKASQNRNIESILDTSVLDRTQVILDIFSLRANTKAGQLQVELAQLEYLLPRLRGQGINLSRLGGGIGTRGPGETKLETDRRHINRRIKEIKKELKTIENTRQNYRDQRNRSNVTKFSLIGYTNAGKSAMFNALTEADTKEINQLFATLDPKTRKLGFQNGFNAILTDTVGFIQKLPTTLVESFKSTLEEARDSDFLIHVIDNNSKYIDAHFNTVIALLKELDMSHIPVIVLFNKSDLNPNLNYVTEEMYFIVNKFMPKHTLLNCLEDGIKMHYEAYNRNIEPSKINELYDLKQRTYVTKEAFDEELEVYKIEGYTKDISIVQEILKEKQ</sequence>
<evidence type="ECO:0000256" key="5">
    <source>
        <dbReference type="HAMAP-Rule" id="MF_00900"/>
    </source>
</evidence>
<feature type="binding site" evidence="6">
    <location>
        <begin position="199"/>
        <end position="206"/>
    </location>
    <ligand>
        <name>GTP</name>
        <dbReference type="ChEBI" id="CHEBI:37565"/>
    </ligand>
</feature>
<feature type="coiled-coil region" evidence="8">
    <location>
        <begin position="152"/>
        <end position="189"/>
    </location>
</feature>
<comment type="similarity">
    <text evidence="5">Belongs to the TRAFAC class OBG-HflX-like GTPase superfamily. HflX GTPase family.</text>
</comment>
<dbReference type="HAMAP" id="MF_00900">
    <property type="entry name" value="GTPase_HflX"/>
    <property type="match status" value="1"/>
</dbReference>
<evidence type="ECO:0000313" key="11">
    <source>
        <dbReference type="Proteomes" id="UP000243626"/>
    </source>
</evidence>